<dbReference type="Gene3D" id="3.40.50.720">
    <property type="entry name" value="NAD(P)-binding Rossmann-like Domain"/>
    <property type="match status" value="1"/>
</dbReference>
<feature type="domain" description="NAD(P)-binding" evidence="1">
    <location>
        <begin position="7"/>
        <end position="199"/>
    </location>
</feature>
<organism evidence="2 3">
    <name type="scientific">Streptomyces cacaoi</name>
    <dbReference type="NCBI Taxonomy" id="1898"/>
    <lineage>
        <taxon>Bacteria</taxon>
        <taxon>Bacillati</taxon>
        <taxon>Actinomycetota</taxon>
        <taxon>Actinomycetes</taxon>
        <taxon>Kitasatosporales</taxon>
        <taxon>Streptomycetaceae</taxon>
        <taxon>Streptomyces</taxon>
    </lineage>
</organism>
<dbReference type="PANTHER" id="PTHR43355:SF2">
    <property type="entry name" value="FLAVIN REDUCTASE (NADPH)"/>
    <property type="match status" value="1"/>
</dbReference>
<dbReference type="Pfam" id="PF13460">
    <property type="entry name" value="NAD_binding_10"/>
    <property type="match status" value="1"/>
</dbReference>
<dbReference type="InterPro" id="IPR051606">
    <property type="entry name" value="Polyketide_Oxido-like"/>
</dbReference>
<name>A0A4Y3QTH1_STRCI</name>
<dbReference type="OrthoDB" id="3763081at2"/>
<reference evidence="2 3" key="1">
    <citation type="submission" date="2019-06" db="EMBL/GenBank/DDBJ databases">
        <title>Whole genome shotgun sequence of Streptomyces cacaoi subsp. cacaoi NBRC 12748.</title>
        <authorList>
            <person name="Hosoyama A."/>
            <person name="Uohara A."/>
            <person name="Ohji S."/>
            <person name="Ichikawa N."/>
        </authorList>
    </citation>
    <scope>NUCLEOTIDE SEQUENCE [LARGE SCALE GENOMIC DNA]</scope>
    <source>
        <strain evidence="2 3">NBRC 12748</strain>
    </source>
</reference>
<evidence type="ECO:0000313" key="3">
    <source>
        <dbReference type="Proteomes" id="UP000319210"/>
    </source>
</evidence>
<sequence length="211" mass="22122">MRITVFGATGGTGRQLVEQAVAAGHEVTAVVRDPGRLPIRHAQLEVATADVTDAAQLRPLVAGADAAVSGLGSPTNKGAGIASTGTRAILRALEAEGVERFVAVSAAPVGDQPQDESALFRATMLPMVRRAFKNVYADLAVMENEIRGSRLGWTIVRPPQLTDEPGTGSWQLREGTAVPHRHRITRADLAGAVLAMAQDGSTARKIYGVAN</sequence>
<keyword evidence="3" id="KW-1185">Reference proteome</keyword>
<comment type="caution">
    <text evidence="2">The sequence shown here is derived from an EMBL/GenBank/DDBJ whole genome shotgun (WGS) entry which is preliminary data.</text>
</comment>
<dbReference type="InterPro" id="IPR036291">
    <property type="entry name" value="NAD(P)-bd_dom_sf"/>
</dbReference>
<dbReference type="InterPro" id="IPR016040">
    <property type="entry name" value="NAD(P)-bd_dom"/>
</dbReference>
<dbReference type="Proteomes" id="UP000319210">
    <property type="component" value="Unassembled WGS sequence"/>
</dbReference>
<evidence type="ECO:0000313" key="2">
    <source>
        <dbReference type="EMBL" id="GEB48716.1"/>
    </source>
</evidence>
<gene>
    <name evidence="2" type="ORF">SCA03_12670</name>
</gene>
<dbReference type="AlphaFoldDB" id="A0A4Y3QTH1"/>
<dbReference type="RefSeq" id="WP_086815863.1">
    <property type="nucleotide sequence ID" value="NZ_BJMM01000004.1"/>
</dbReference>
<evidence type="ECO:0000259" key="1">
    <source>
        <dbReference type="Pfam" id="PF13460"/>
    </source>
</evidence>
<proteinExistence type="predicted"/>
<dbReference type="SUPFAM" id="SSF51735">
    <property type="entry name" value="NAD(P)-binding Rossmann-fold domains"/>
    <property type="match status" value="1"/>
</dbReference>
<accession>A0A4Y3QTH1</accession>
<dbReference type="EMBL" id="BJMM01000004">
    <property type="protein sequence ID" value="GEB48716.1"/>
    <property type="molecule type" value="Genomic_DNA"/>
</dbReference>
<dbReference type="GO" id="GO:0004074">
    <property type="term" value="F:biliverdin reductase [NAD(P)H] activity"/>
    <property type="evidence" value="ECO:0007669"/>
    <property type="project" value="TreeGrafter"/>
</dbReference>
<dbReference type="GO" id="GO:0042602">
    <property type="term" value="F:riboflavin reductase (NADPH) activity"/>
    <property type="evidence" value="ECO:0007669"/>
    <property type="project" value="TreeGrafter"/>
</dbReference>
<protein>
    <recommendedName>
        <fullName evidence="1">NAD(P)-binding domain-containing protein</fullName>
    </recommendedName>
</protein>
<dbReference type="PANTHER" id="PTHR43355">
    <property type="entry name" value="FLAVIN REDUCTASE (NADPH)"/>
    <property type="match status" value="1"/>
</dbReference>